<evidence type="ECO:0000313" key="1">
    <source>
        <dbReference type="EMBL" id="MBE1876301.1"/>
    </source>
</evidence>
<sequence>MEFILTLILIVLFVILVINVTGNLGPSAKSLRRLERRFDLLLDHLGVAEPGAAAVPAKTLAKIDELIANNMMGDARRIYREVTGTDPDDAAAWVRQRAESRAGS</sequence>
<dbReference type="RefSeq" id="WP_192862866.1">
    <property type="nucleotide sequence ID" value="NZ_JADAQT010000083.1"/>
</dbReference>
<name>A0ABR9MY47_9MICO</name>
<comment type="caution">
    <text evidence="1">The sequence shown here is derived from an EMBL/GenBank/DDBJ whole genome shotgun (WGS) entry which is preliminary data.</text>
</comment>
<reference evidence="1 2" key="1">
    <citation type="submission" date="2020-10" db="EMBL/GenBank/DDBJ databases">
        <title>Myceligenerans pegani sp. nov., an endophytic actinomycete isolated from Peganum harmala L. in Xinjiang, China.</title>
        <authorList>
            <person name="Xin L."/>
        </authorList>
    </citation>
    <scope>NUCLEOTIDE SEQUENCE [LARGE SCALE GENOMIC DNA]</scope>
    <source>
        <strain evidence="1 2">TRM65318</strain>
    </source>
</reference>
<dbReference type="Proteomes" id="UP000625527">
    <property type="component" value="Unassembled WGS sequence"/>
</dbReference>
<proteinExistence type="predicted"/>
<gene>
    <name evidence="1" type="ORF">IHE71_11345</name>
</gene>
<evidence type="ECO:0000313" key="2">
    <source>
        <dbReference type="Proteomes" id="UP000625527"/>
    </source>
</evidence>
<organism evidence="1 2">
    <name type="scientific">Myceligenerans pegani</name>
    <dbReference type="NCBI Taxonomy" id="2776917"/>
    <lineage>
        <taxon>Bacteria</taxon>
        <taxon>Bacillati</taxon>
        <taxon>Actinomycetota</taxon>
        <taxon>Actinomycetes</taxon>
        <taxon>Micrococcales</taxon>
        <taxon>Promicromonosporaceae</taxon>
        <taxon>Myceligenerans</taxon>
    </lineage>
</organism>
<accession>A0ABR9MY47</accession>
<dbReference type="EMBL" id="JADAQT010000083">
    <property type="protein sequence ID" value="MBE1876301.1"/>
    <property type="molecule type" value="Genomic_DNA"/>
</dbReference>
<protein>
    <submittedName>
        <fullName evidence="1">Uncharacterized protein</fullName>
    </submittedName>
</protein>
<keyword evidence="2" id="KW-1185">Reference proteome</keyword>